<dbReference type="GO" id="GO:0008386">
    <property type="term" value="F:cholesterol monooxygenase (side-chain-cleaving) activity"/>
    <property type="evidence" value="ECO:0007669"/>
    <property type="project" value="UniProtKB-EC"/>
</dbReference>
<evidence type="ECO:0000256" key="8">
    <source>
        <dbReference type="ARBA" id="ARBA00022723"/>
    </source>
</evidence>
<feature type="compositionally biased region" description="Basic and acidic residues" evidence="21">
    <location>
        <begin position="121"/>
        <end position="140"/>
    </location>
</feature>
<keyword evidence="17 20" id="KW-1207">Sterol metabolism</keyword>
<evidence type="ECO:0000256" key="15">
    <source>
        <dbReference type="ARBA" id="ARBA00023128"/>
    </source>
</evidence>
<organism evidence="22 23">
    <name type="scientific">Lonchura striata</name>
    <name type="common">white-rumped munia</name>
    <dbReference type="NCBI Taxonomy" id="40157"/>
    <lineage>
        <taxon>Eukaryota</taxon>
        <taxon>Metazoa</taxon>
        <taxon>Chordata</taxon>
        <taxon>Craniata</taxon>
        <taxon>Vertebrata</taxon>
        <taxon>Euteleostomi</taxon>
        <taxon>Archelosauria</taxon>
        <taxon>Archosauria</taxon>
        <taxon>Dinosauria</taxon>
        <taxon>Saurischia</taxon>
        <taxon>Theropoda</taxon>
        <taxon>Coelurosauria</taxon>
        <taxon>Aves</taxon>
        <taxon>Neognathae</taxon>
        <taxon>Neoaves</taxon>
        <taxon>Telluraves</taxon>
        <taxon>Australaves</taxon>
        <taxon>Passeriformes</taxon>
        <taxon>Passeroidea</taxon>
        <taxon>Estrildidae</taxon>
        <taxon>Estrildinae</taxon>
        <taxon>Lonchura</taxon>
    </lineage>
</organism>
<keyword evidence="15 20" id="KW-0496">Mitochondrion</keyword>
<dbReference type="GO" id="GO:0005743">
    <property type="term" value="C:mitochondrial inner membrane"/>
    <property type="evidence" value="ECO:0007669"/>
    <property type="project" value="UniProtKB-SubCell"/>
</dbReference>
<evidence type="ECO:0000256" key="6">
    <source>
        <dbReference type="ARBA" id="ARBA00022548"/>
    </source>
</evidence>
<evidence type="ECO:0000256" key="20">
    <source>
        <dbReference type="RuleBase" id="RU364077"/>
    </source>
</evidence>
<dbReference type="PANTHER" id="PTHR24279">
    <property type="entry name" value="CYTOCHROME P450"/>
    <property type="match status" value="1"/>
</dbReference>
<dbReference type="SUPFAM" id="SSF48264">
    <property type="entry name" value="Cytochrome P450"/>
    <property type="match status" value="1"/>
</dbReference>
<dbReference type="Proteomes" id="UP000197619">
    <property type="component" value="Unassembled WGS sequence"/>
</dbReference>
<reference evidence="22 23" key="1">
    <citation type="submission" date="2017-05" db="EMBL/GenBank/DDBJ databases">
        <title>Genome of assembly of the Bengalese finch, Lonchura striata domestica.</title>
        <authorList>
            <person name="Colquitt B.M."/>
            <person name="Brainard M.S."/>
        </authorList>
    </citation>
    <scope>NUCLEOTIDE SEQUENCE [LARGE SCALE GENOMIC DNA]</scope>
    <source>
        <strain evidence="22">White83orange57</strain>
    </source>
</reference>
<keyword evidence="18 20" id="KW-0753">Steroid metabolism</keyword>
<dbReference type="PANTHER" id="PTHR24279:SF3">
    <property type="entry name" value="CHOLESTEROL SIDE-CHAIN CLEAVAGE ENZYME, MITOCHONDRIAL"/>
    <property type="match status" value="1"/>
</dbReference>
<comment type="function">
    <text evidence="20">A cytochrome P450 monooxygenase that catalyzes the side-chain hydroxylation and cleavage of cholesterol to pregnenolone, the precursor of most steroid hormones. Catalyzes three sequential oxidation reactions of cholesterol, namely the hydroxylation at C22 followed with the hydroxylation at C20 to yield 20R,22R-hydroxycholesterol that is further cleaved between C20 and C22 to yield the C21-steroid pregnenolone and 4-methylpentanal. Mechanistically, uses molecular oxygen inserting one oxygen atom into a substrate and reducing the second into a water molecule. Two electrons are provided by NADPH via a two-protein mitochondrial transfer system comprising flavoprotein FDXR (adrenodoxin/ferredoxin reductase) and nonheme iron-sulfur protein FDX1 or FDX2 (adrenodoxin/ferredoxin).</text>
</comment>
<evidence type="ECO:0000256" key="11">
    <source>
        <dbReference type="ARBA" id="ARBA00023002"/>
    </source>
</evidence>
<evidence type="ECO:0000256" key="5">
    <source>
        <dbReference type="ARBA" id="ARBA00019844"/>
    </source>
</evidence>
<keyword evidence="10 20" id="KW-0809">Transit peptide</keyword>
<sequence length="140" mass="15127">MGILGNLILRDKLPLDDIRASVTEMMAGGVDTTSMTLQWAMLELARAPGVQEQLRAEVLAAKREAGGDREKMLKSTRLLKAAIKETLRGYGDAGTGDCGDMRIWGHKDGGTWGDEDVGTPGHRDEGTRDVGRWGRGDTGM</sequence>
<evidence type="ECO:0000256" key="3">
    <source>
        <dbReference type="ARBA" id="ARBA00010617"/>
    </source>
</evidence>
<dbReference type="AlphaFoldDB" id="A0A218U7U1"/>
<keyword evidence="23" id="KW-1185">Reference proteome</keyword>
<dbReference type="InterPro" id="IPR050479">
    <property type="entry name" value="CYP11_CYP27_families"/>
</dbReference>
<dbReference type="GO" id="GO:0034650">
    <property type="term" value="P:cortisol metabolic process"/>
    <property type="evidence" value="ECO:0007669"/>
    <property type="project" value="TreeGrafter"/>
</dbReference>
<dbReference type="EMBL" id="MUZQ01000738">
    <property type="protein sequence ID" value="OWK49728.1"/>
    <property type="molecule type" value="Genomic_DNA"/>
</dbReference>
<dbReference type="InterPro" id="IPR001128">
    <property type="entry name" value="Cyt_P450"/>
</dbReference>
<comment type="cofactor">
    <cofactor evidence="1 20">
        <name>heme</name>
        <dbReference type="ChEBI" id="CHEBI:30413"/>
    </cofactor>
</comment>
<keyword evidence="13 20" id="KW-0503">Monooxygenase</keyword>
<comment type="catalytic activity">
    <reaction evidence="20">
        <text>6 reduced [adrenodoxin] + cholesterol + 3 O2 + 6 H(+) = 4-methylpentanal + pregnenolone + 6 oxidized [adrenodoxin] + 4 H2O</text>
        <dbReference type="Rhea" id="RHEA:35739"/>
        <dbReference type="Rhea" id="RHEA-COMP:9998"/>
        <dbReference type="Rhea" id="RHEA-COMP:9999"/>
        <dbReference type="ChEBI" id="CHEBI:15377"/>
        <dbReference type="ChEBI" id="CHEBI:15378"/>
        <dbReference type="ChEBI" id="CHEBI:15379"/>
        <dbReference type="ChEBI" id="CHEBI:16113"/>
        <dbReference type="ChEBI" id="CHEBI:16581"/>
        <dbReference type="ChEBI" id="CHEBI:17998"/>
        <dbReference type="ChEBI" id="CHEBI:33737"/>
        <dbReference type="ChEBI" id="CHEBI:33738"/>
        <dbReference type="EC" id="1.14.15.6"/>
    </reaction>
</comment>
<evidence type="ECO:0000256" key="21">
    <source>
        <dbReference type="SAM" id="MobiDB-lite"/>
    </source>
</evidence>
<evidence type="ECO:0000256" key="18">
    <source>
        <dbReference type="ARBA" id="ARBA00023221"/>
    </source>
</evidence>
<comment type="caution">
    <text evidence="22">The sequence shown here is derived from an EMBL/GenBank/DDBJ whole genome shotgun (WGS) entry which is preliminary data.</text>
</comment>
<dbReference type="PRINTS" id="PR00385">
    <property type="entry name" value="P450"/>
</dbReference>
<dbReference type="GO" id="GO:0020037">
    <property type="term" value="F:heme binding"/>
    <property type="evidence" value="ECO:0007669"/>
    <property type="project" value="InterPro"/>
</dbReference>
<feature type="region of interest" description="Disordered" evidence="21">
    <location>
        <begin position="111"/>
        <end position="140"/>
    </location>
</feature>
<keyword evidence="12 20" id="KW-0408">Iron</keyword>
<evidence type="ECO:0000256" key="7">
    <source>
        <dbReference type="ARBA" id="ARBA00022617"/>
    </source>
</evidence>
<dbReference type="GO" id="GO:0006704">
    <property type="term" value="P:glucocorticoid biosynthetic process"/>
    <property type="evidence" value="ECO:0007669"/>
    <property type="project" value="TreeGrafter"/>
</dbReference>
<dbReference type="PRINTS" id="PR00463">
    <property type="entry name" value="EP450I"/>
</dbReference>
<dbReference type="InterPro" id="IPR036396">
    <property type="entry name" value="Cyt_P450_sf"/>
</dbReference>
<evidence type="ECO:0000256" key="13">
    <source>
        <dbReference type="ARBA" id="ARBA00023033"/>
    </source>
</evidence>
<gene>
    <name evidence="22" type="primary">CYP11A1</name>
    <name evidence="22" type="ORF">RLOC_00011716</name>
</gene>
<keyword evidence="14 20" id="KW-0443">Lipid metabolism</keyword>
<keyword evidence="8 20" id="KW-0479">Metal-binding</keyword>
<dbReference type="GO" id="GO:0008203">
    <property type="term" value="P:cholesterol metabolic process"/>
    <property type="evidence" value="ECO:0007669"/>
    <property type="project" value="UniProtKB-KW"/>
</dbReference>
<evidence type="ECO:0000313" key="23">
    <source>
        <dbReference type="Proteomes" id="UP000197619"/>
    </source>
</evidence>
<evidence type="ECO:0000256" key="17">
    <source>
        <dbReference type="ARBA" id="ARBA00023166"/>
    </source>
</evidence>
<evidence type="ECO:0000256" key="4">
    <source>
        <dbReference type="ARBA" id="ARBA00012764"/>
    </source>
</evidence>
<dbReference type="InterPro" id="IPR002401">
    <property type="entry name" value="Cyt_P450_E_grp-I"/>
</dbReference>
<keyword evidence="11 20" id="KW-0560">Oxidoreductase</keyword>
<keyword evidence="6 20" id="KW-0153">Cholesterol metabolism</keyword>
<accession>A0A218U7U1</accession>
<comment type="subcellular location">
    <subcellularLocation>
        <location evidence="20">Mitochondrion inner membrane</location>
        <topology evidence="20">Peripheral membrane protein</topology>
    </subcellularLocation>
    <text evidence="20">Localizes to the matrix side of the mitochondrion inner membrane.</text>
</comment>
<comment type="pathway">
    <text evidence="2 20">Lipid metabolism; C21-steroid hormone metabolism.</text>
</comment>
<keyword evidence="7 20" id="KW-0349">Heme</keyword>
<evidence type="ECO:0000256" key="9">
    <source>
        <dbReference type="ARBA" id="ARBA00022792"/>
    </source>
</evidence>
<evidence type="ECO:0000256" key="10">
    <source>
        <dbReference type="ARBA" id="ARBA00022946"/>
    </source>
</evidence>
<evidence type="ECO:0000256" key="12">
    <source>
        <dbReference type="ARBA" id="ARBA00023004"/>
    </source>
</evidence>
<dbReference type="STRING" id="299123.ENSLSDP00000001754"/>
<evidence type="ECO:0000313" key="22">
    <source>
        <dbReference type="EMBL" id="OWK49728.1"/>
    </source>
</evidence>
<dbReference type="EC" id="1.14.15.6" evidence="4 20"/>
<dbReference type="UniPathway" id="UPA00229"/>
<dbReference type="GO" id="GO:0071375">
    <property type="term" value="P:cellular response to peptide hormone stimulus"/>
    <property type="evidence" value="ECO:0007669"/>
    <property type="project" value="TreeGrafter"/>
</dbReference>
<keyword evidence="19 20" id="KW-0755">Steroidogenesis</keyword>
<keyword evidence="9" id="KW-0999">Mitochondrion inner membrane</keyword>
<protein>
    <recommendedName>
        <fullName evidence="5 20">Cholesterol side-chain cleavage enzyme, mitochondrial</fullName>
        <ecNumber evidence="4 20">1.14.15.6</ecNumber>
    </recommendedName>
    <alternativeName>
        <fullName evidence="20">Cholesterol desmolase</fullName>
    </alternativeName>
</protein>
<evidence type="ECO:0000256" key="1">
    <source>
        <dbReference type="ARBA" id="ARBA00001971"/>
    </source>
</evidence>
<keyword evidence="16 20" id="KW-0472">Membrane</keyword>
<dbReference type="Gene3D" id="1.10.630.10">
    <property type="entry name" value="Cytochrome P450"/>
    <property type="match status" value="1"/>
</dbReference>
<evidence type="ECO:0000256" key="2">
    <source>
        <dbReference type="ARBA" id="ARBA00005108"/>
    </source>
</evidence>
<evidence type="ECO:0000256" key="19">
    <source>
        <dbReference type="ARBA" id="ARBA00023250"/>
    </source>
</evidence>
<dbReference type="GO" id="GO:0005506">
    <property type="term" value="F:iron ion binding"/>
    <property type="evidence" value="ECO:0007669"/>
    <property type="project" value="InterPro"/>
</dbReference>
<proteinExistence type="inferred from homology"/>
<name>A0A218U7U1_9PASE</name>
<dbReference type="Pfam" id="PF00067">
    <property type="entry name" value="p450"/>
    <property type="match status" value="1"/>
</dbReference>
<dbReference type="GO" id="GO:0006700">
    <property type="term" value="P:C21-steroid hormone biosynthetic process"/>
    <property type="evidence" value="ECO:0007669"/>
    <property type="project" value="TreeGrafter"/>
</dbReference>
<comment type="similarity">
    <text evidence="3 20">Belongs to the cytochrome P450 family.</text>
</comment>
<evidence type="ECO:0000256" key="16">
    <source>
        <dbReference type="ARBA" id="ARBA00023136"/>
    </source>
</evidence>
<evidence type="ECO:0000256" key="14">
    <source>
        <dbReference type="ARBA" id="ARBA00023098"/>
    </source>
</evidence>